<evidence type="ECO:0000313" key="2">
    <source>
        <dbReference type="Proteomes" id="UP000824120"/>
    </source>
</evidence>
<dbReference type="AlphaFoldDB" id="A0A9J5W8Q7"/>
<sequence length="70" mass="7807">LKENPTLSIVDCLEIDLHLCHFYDSLAYSLALPYSPSSQALTELIVSYTLVSSSETFYFLGTQTIEVISD</sequence>
<accession>A0A9J5W8Q7</accession>
<dbReference type="Proteomes" id="UP000824120">
    <property type="component" value="Chromosome 12"/>
</dbReference>
<proteinExistence type="predicted"/>
<keyword evidence="2" id="KW-1185">Reference proteome</keyword>
<organism evidence="1 2">
    <name type="scientific">Solanum commersonii</name>
    <name type="common">Commerson's wild potato</name>
    <name type="synonym">Commerson's nightshade</name>
    <dbReference type="NCBI Taxonomy" id="4109"/>
    <lineage>
        <taxon>Eukaryota</taxon>
        <taxon>Viridiplantae</taxon>
        <taxon>Streptophyta</taxon>
        <taxon>Embryophyta</taxon>
        <taxon>Tracheophyta</taxon>
        <taxon>Spermatophyta</taxon>
        <taxon>Magnoliopsida</taxon>
        <taxon>eudicotyledons</taxon>
        <taxon>Gunneridae</taxon>
        <taxon>Pentapetalae</taxon>
        <taxon>asterids</taxon>
        <taxon>lamiids</taxon>
        <taxon>Solanales</taxon>
        <taxon>Solanaceae</taxon>
        <taxon>Solanoideae</taxon>
        <taxon>Solaneae</taxon>
        <taxon>Solanum</taxon>
    </lineage>
</organism>
<feature type="non-terminal residue" evidence="1">
    <location>
        <position position="70"/>
    </location>
</feature>
<reference evidence="1 2" key="1">
    <citation type="submission" date="2020-09" db="EMBL/GenBank/DDBJ databases">
        <title>De no assembly of potato wild relative species, Solanum commersonii.</title>
        <authorList>
            <person name="Cho K."/>
        </authorList>
    </citation>
    <scope>NUCLEOTIDE SEQUENCE [LARGE SCALE GENOMIC DNA]</scope>
    <source>
        <strain evidence="1">LZ3.2</strain>
        <tissue evidence="1">Leaf</tissue>
    </source>
</reference>
<name>A0A9J5W8Q7_SOLCO</name>
<protein>
    <submittedName>
        <fullName evidence="1">Uncharacterized protein</fullName>
    </submittedName>
</protein>
<comment type="caution">
    <text evidence="1">The sequence shown here is derived from an EMBL/GenBank/DDBJ whole genome shotgun (WGS) entry which is preliminary data.</text>
</comment>
<gene>
    <name evidence="1" type="ORF">H5410_061809</name>
</gene>
<evidence type="ECO:0000313" key="1">
    <source>
        <dbReference type="EMBL" id="KAG5572043.1"/>
    </source>
</evidence>
<feature type="non-terminal residue" evidence="1">
    <location>
        <position position="1"/>
    </location>
</feature>
<dbReference type="EMBL" id="JACXVP010000012">
    <property type="protein sequence ID" value="KAG5572043.1"/>
    <property type="molecule type" value="Genomic_DNA"/>
</dbReference>